<feature type="compositionally biased region" description="Low complexity" evidence="1">
    <location>
        <begin position="245"/>
        <end position="273"/>
    </location>
</feature>
<evidence type="ECO:0000256" key="1">
    <source>
        <dbReference type="SAM" id="MobiDB-lite"/>
    </source>
</evidence>
<feature type="transmembrane region" description="Helical" evidence="2">
    <location>
        <begin position="133"/>
        <end position="154"/>
    </location>
</feature>
<evidence type="ECO:0000256" key="2">
    <source>
        <dbReference type="SAM" id="Phobius"/>
    </source>
</evidence>
<reference evidence="4" key="1">
    <citation type="journal article" date="2019" name="Int. J. Syst. Evol. Microbiol.">
        <title>The Global Catalogue of Microorganisms (GCM) 10K type strain sequencing project: providing services to taxonomists for standard genome sequencing and annotation.</title>
        <authorList>
            <consortium name="The Broad Institute Genomics Platform"/>
            <consortium name="The Broad Institute Genome Sequencing Center for Infectious Disease"/>
            <person name="Wu L."/>
            <person name="Ma J."/>
        </authorList>
    </citation>
    <scope>NUCLEOTIDE SEQUENCE [LARGE SCALE GENOMIC DNA]</scope>
    <source>
        <strain evidence="4">TBRC 7912</strain>
    </source>
</reference>
<feature type="transmembrane region" description="Helical" evidence="2">
    <location>
        <begin position="34"/>
        <end position="54"/>
    </location>
</feature>
<evidence type="ECO:0000313" key="4">
    <source>
        <dbReference type="Proteomes" id="UP001595698"/>
    </source>
</evidence>
<accession>A0ABV8ETC3</accession>
<keyword evidence="4" id="KW-1185">Reference proteome</keyword>
<name>A0ABV8ETC3_9ACTN</name>
<feature type="compositionally biased region" description="Basic and acidic residues" evidence="1">
    <location>
        <begin position="274"/>
        <end position="292"/>
    </location>
</feature>
<feature type="compositionally biased region" description="Basic and acidic residues" evidence="1">
    <location>
        <begin position="330"/>
        <end position="340"/>
    </location>
</feature>
<dbReference type="Proteomes" id="UP001595698">
    <property type="component" value="Unassembled WGS sequence"/>
</dbReference>
<feature type="compositionally biased region" description="Basic and acidic residues" evidence="1">
    <location>
        <begin position="198"/>
        <end position="217"/>
    </location>
</feature>
<gene>
    <name evidence="3" type="ORF">ACFOYY_05710</name>
</gene>
<feature type="compositionally biased region" description="Low complexity" evidence="1">
    <location>
        <begin position="1"/>
        <end position="16"/>
    </location>
</feature>
<dbReference type="RefSeq" id="WP_386188397.1">
    <property type="nucleotide sequence ID" value="NZ_JBHSBC010000003.1"/>
</dbReference>
<dbReference type="InterPro" id="IPR021235">
    <property type="entry name" value="DUF2637"/>
</dbReference>
<proteinExistence type="predicted"/>
<feature type="transmembrane region" description="Helical" evidence="2">
    <location>
        <begin position="104"/>
        <end position="127"/>
    </location>
</feature>
<feature type="region of interest" description="Disordered" evidence="1">
    <location>
        <begin position="190"/>
        <end position="424"/>
    </location>
</feature>
<protein>
    <submittedName>
        <fullName evidence="3">DUF2637 domain-containing protein</fullName>
    </submittedName>
</protein>
<feature type="region of interest" description="Disordered" evidence="1">
    <location>
        <begin position="1"/>
        <end position="23"/>
    </location>
</feature>
<dbReference type="EMBL" id="JBHSBC010000003">
    <property type="protein sequence ID" value="MFC3979604.1"/>
    <property type="molecule type" value="Genomic_DNA"/>
</dbReference>
<keyword evidence="2" id="KW-0472">Membrane</keyword>
<keyword evidence="2" id="KW-1133">Transmembrane helix</keyword>
<keyword evidence="2" id="KW-0812">Transmembrane</keyword>
<dbReference type="Pfam" id="PF10935">
    <property type="entry name" value="DUF2637"/>
    <property type="match status" value="1"/>
</dbReference>
<feature type="transmembrane region" description="Helical" evidence="2">
    <location>
        <begin position="74"/>
        <end position="92"/>
    </location>
</feature>
<evidence type="ECO:0000313" key="3">
    <source>
        <dbReference type="EMBL" id="MFC3979604.1"/>
    </source>
</evidence>
<organism evidence="3 4">
    <name type="scientific">Streptosporangium jomthongense</name>
    <dbReference type="NCBI Taxonomy" id="1193683"/>
    <lineage>
        <taxon>Bacteria</taxon>
        <taxon>Bacillati</taxon>
        <taxon>Actinomycetota</taxon>
        <taxon>Actinomycetes</taxon>
        <taxon>Streptosporangiales</taxon>
        <taxon>Streptosporangiaceae</taxon>
        <taxon>Streptosporangium</taxon>
    </lineage>
</organism>
<feature type="compositionally biased region" description="Acidic residues" evidence="1">
    <location>
        <begin position="349"/>
        <end position="361"/>
    </location>
</feature>
<feature type="compositionally biased region" description="Basic and acidic residues" evidence="1">
    <location>
        <begin position="308"/>
        <end position="323"/>
    </location>
</feature>
<comment type="caution">
    <text evidence="3">The sequence shown here is derived from an EMBL/GenBank/DDBJ whole genome shotgun (WGS) entry which is preliminary data.</text>
</comment>
<sequence>MDVKSPAAAGPASRPSSIPPAQPSRTAVALRRTGIALVGVGVAALAAAACVLSFEDLRALAITGEAPADLAYLYPAAFDALLAVALIALPLLRGARWPIRLQAGAVLVLLFAGAVAAETATAVRATVDVRRAAVVVAVFPWVALLLALWLWLLLINHAAARRAAANAVDTTPESGAGDIVPFPDGDLPTAEYPVPLARPEHRDHPGWHEEPVHHRPSEVVLDPQAAPPLDPAPHHTPSAAPPASDPVVGPTAAPETPEVPTAPETPDSVPAPRAEADPDRPLRWGDLVRPHPGDQLVHPPRSAVQEEPGGRVSERVETWEAEHPGQAPEKASEKAPEETTGKATGKATEEDERPGDEDPGEDTQPMAAATDEPDEPGGARRRRATVVDDDDLDTTMPDLEVVPGDESAAPPSGRMRSTPVPPQE</sequence>